<dbReference type="PANTHER" id="PTHR37259">
    <property type="entry name" value="OS07G0474300 PROTEIN"/>
    <property type="match status" value="1"/>
</dbReference>
<feature type="compositionally biased region" description="Basic residues" evidence="1">
    <location>
        <begin position="246"/>
        <end position="255"/>
    </location>
</feature>
<dbReference type="PANTHER" id="PTHR37259:SF2">
    <property type="entry name" value="OS07G0474300 PROTEIN"/>
    <property type="match status" value="1"/>
</dbReference>
<feature type="region of interest" description="Disordered" evidence="1">
    <location>
        <begin position="1"/>
        <end position="45"/>
    </location>
</feature>
<reference evidence="3" key="1">
    <citation type="journal article" date="2024" name="IScience">
        <title>Strigolactones Initiate the Formation of Haustorium-like Structures in Castilleja.</title>
        <authorList>
            <person name="Buerger M."/>
            <person name="Peterson D."/>
            <person name="Chory J."/>
        </authorList>
    </citation>
    <scope>NUCLEOTIDE SEQUENCE [LARGE SCALE GENOMIC DNA]</scope>
</reference>
<evidence type="ECO:0000256" key="1">
    <source>
        <dbReference type="SAM" id="MobiDB-lite"/>
    </source>
</evidence>
<dbReference type="EMBL" id="JAVIJP010000081">
    <property type="protein sequence ID" value="KAL3617742.1"/>
    <property type="molecule type" value="Genomic_DNA"/>
</dbReference>
<evidence type="ECO:0000313" key="3">
    <source>
        <dbReference type="Proteomes" id="UP001632038"/>
    </source>
</evidence>
<organism evidence="2 3">
    <name type="scientific">Castilleja foliolosa</name>
    <dbReference type="NCBI Taxonomy" id="1961234"/>
    <lineage>
        <taxon>Eukaryota</taxon>
        <taxon>Viridiplantae</taxon>
        <taxon>Streptophyta</taxon>
        <taxon>Embryophyta</taxon>
        <taxon>Tracheophyta</taxon>
        <taxon>Spermatophyta</taxon>
        <taxon>Magnoliopsida</taxon>
        <taxon>eudicotyledons</taxon>
        <taxon>Gunneridae</taxon>
        <taxon>Pentapetalae</taxon>
        <taxon>asterids</taxon>
        <taxon>lamiids</taxon>
        <taxon>Lamiales</taxon>
        <taxon>Orobanchaceae</taxon>
        <taxon>Pedicularideae</taxon>
        <taxon>Castillejinae</taxon>
        <taxon>Castilleja</taxon>
    </lineage>
</organism>
<evidence type="ECO:0000313" key="2">
    <source>
        <dbReference type="EMBL" id="KAL3617742.1"/>
    </source>
</evidence>
<dbReference type="Proteomes" id="UP001632038">
    <property type="component" value="Unassembled WGS sequence"/>
</dbReference>
<comment type="caution">
    <text evidence="2">The sequence shown here is derived from an EMBL/GenBank/DDBJ whole genome shotgun (WGS) entry which is preliminary data.</text>
</comment>
<gene>
    <name evidence="2" type="ORF">CASFOL_038063</name>
</gene>
<name>A0ABD3BKD4_9LAMI</name>
<dbReference type="AlphaFoldDB" id="A0ABD3BKD4"/>
<protein>
    <submittedName>
        <fullName evidence="2">Uncharacterized protein</fullName>
    </submittedName>
</protein>
<feature type="region of interest" description="Disordered" evidence="1">
    <location>
        <begin position="198"/>
        <end position="255"/>
    </location>
</feature>
<accession>A0ABD3BKD4</accession>
<proteinExistence type="predicted"/>
<keyword evidence="3" id="KW-1185">Reference proteome</keyword>
<sequence>MSRMMLRSNGKPPLARSPVRLRPRRKALQPTNTNTVLTPPGSMAKSKLPLYNRAVENSDLQPEYHTTGSMAKSQLPLYNRAVENSDLQPDYHTISHELQALAKMVHQELGPGDDTSMAEVPIIQSSPMFERGRFYDEYSARRNERLKRKKGCETAYEKKPSYDLGVKVESAKKRVESANKFNGRRKSLGVVAAATPVAERRPEARTPRYSLRSSAAAKENKKPPMPVGMVPMMSGERSVGVSERKMVRRVVSRKV</sequence>